<dbReference type="GO" id="GO:0032196">
    <property type="term" value="P:transposition"/>
    <property type="evidence" value="ECO:0007669"/>
    <property type="project" value="UniProtKB-KW"/>
</dbReference>
<dbReference type="GO" id="GO:0015074">
    <property type="term" value="P:DNA integration"/>
    <property type="evidence" value="ECO:0007669"/>
    <property type="project" value="InterPro"/>
</dbReference>
<keyword evidence="3" id="KW-0238">DNA-binding</keyword>
<feature type="region of interest" description="Disordered" evidence="5">
    <location>
        <begin position="359"/>
        <end position="385"/>
    </location>
</feature>
<dbReference type="PANTHER" id="PTHR35004">
    <property type="entry name" value="TRANSPOSASE RV3428C-RELATED"/>
    <property type="match status" value="1"/>
</dbReference>
<evidence type="ECO:0000259" key="7">
    <source>
        <dbReference type="PROSITE" id="PS50994"/>
    </source>
</evidence>
<reference evidence="8" key="1">
    <citation type="submission" date="2010-10" db="EMBL/GenBank/DDBJ databases">
        <authorList>
            <consortium name="US DOE Joint Genome Institute (JGI-PGF)"/>
            <person name="Lucas S."/>
            <person name="Copeland A."/>
            <person name="Lapidus A."/>
            <person name="Bruce D."/>
            <person name="Goodwin L."/>
            <person name="Pitluck S."/>
            <person name="Kyrpides N."/>
            <person name="Mavromatis K."/>
            <person name="Detter J.C."/>
            <person name="Han C."/>
            <person name="Land M."/>
            <person name="Hauser L."/>
            <person name="Markowitz V."/>
            <person name="Cheng J.-F."/>
            <person name="Hugenholtz P."/>
            <person name="Woyke T."/>
            <person name="Wu D."/>
            <person name="Pukall R."/>
            <person name="Wahrenburg C."/>
            <person name="Brambilla E."/>
            <person name="Klenk H.-P."/>
            <person name="Eisen J.A."/>
        </authorList>
    </citation>
    <scope>NUCLEOTIDE SEQUENCE [LARGE SCALE GENOMIC DNA]</scope>
    <source>
        <strain evidence="8">DSM 13965</strain>
    </source>
</reference>
<organism evidence="8 9">
    <name type="scientific">Thermaerobacter subterraneus DSM 13965</name>
    <dbReference type="NCBI Taxonomy" id="867903"/>
    <lineage>
        <taxon>Bacteria</taxon>
        <taxon>Bacillati</taxon>
        <taxon>Bacillota</taxon>
        <taxon>Clostridia</taxon>
        <taxon>Eubacteriales</taxon>
        <taxon>Clostridiales Family XVII. Incertae Sedis</taxon>
        <taxon>Thermaerobacter</taxon>
    </lineage>
</organism>
<protein>
    <submittedName>
        <fullName evidence="8">Transposase</fullName>
    </submittedName>
</protein>
<dbReference type="Pfam" id="PF22483">
    <property type="entry name" value="Mu-transpos_C_2"/>
    <property type="match status" value="1"/>
</dbReference>
<dbReference type="GO" id="GO:0003677">
    <property type="term" value="F:DNA binding"/>
    <property type="evidence" value="ECO:0007669"/>
    <property type="project" value="UniProtKB-KW"/>
</dbReference>
<evidence type="ECO:0000256" key="4">
    <source>
        <dbReference type="ARBA" id="ARBA00023172"/>
    </source>
</evidence>
<dbReference type="InterPro" id="IPR006120">
    <property type="entry name" value="Resolvase_HTH_dom"/>
</dbReference>
<dbReference type="InterPro" id="IPR054353">
    <property type="entry name" value="IstA-like_C"/>
</dbReference>
<dbReference type="PROSITE" id="PS50994">
    <property type="entry name" value="INTEGRASE"/>
    <property type="match status" value="1"/>
</dbReference>
<feature type="domain" description="Integrase catalytic" evidence="7">
    <location>
        <begin position="106"/>
        <end position="281"/>
    </location>
</feature>
<dbReference type="InterPro" id="IPR009057">
    <property type="entry name" value="Homeodomain-like_sf"/>
</dbReference>
<dbReference type="Proteomes" id="UP000005710">
    <property type="component" value="Unassembled WGS sequence"/>
</dbReference>
<dbReference type="Pfam" id="PF00665">
    <property type="entry name" value="rve"/>
    <property type="match status" value="1"/>
</dbReference>
<dbReference type="InterPro" id="IPR012337">
    <property type="entry name" value="RNaseH-like_sf"/>
</dbReference>
<dbReference type="SUPFAM" id="SSF46689">
    <property type="entry name" value="Homeodomain-like"/>
    <property type="match status" value="1"/>
</dbReference>
<dbReference type="HOGENOM" id="CLU_020626_1_1_9"/>
<evidence type="ECO:0000313" key="8">
    <source>
        <dbReference type="EMBL" id="EKP95140.1"/>
    </source>
</evidence>
<comment type="similarity">
    <text evidence="1">Belongs to the transposase IS21/IS408/IS1162 family.</text>
</comment>
<proteinExistence type="inferred from homology"/>
<accession>K6P248</accession>
<keyword evidence="9" id="KW-1185">Reference proteome</keyword>
<dbReference type="EMBL" id="AENY02000002">
    <property type="protein sequence ID" value="EKP95140.1"/>
    <property type="molecule type" value="Genomic_DNA"/>
</dbReference>
<evidence type="ECO:0000259" key="6">
    <source>
        <dbReference type="PROSITE" id="PS50531"/>
    </source>
</evidence>
<dbReference type="InterPro" id="IPR036397">
    <property type="entry name" value="RNaseH_sf"/>
</dbReference>
<dbReference type="RefSeq" id="WP_006903147.1">
    <property type="nucleotide sequence ID" value="NZ_JH976535.1"/>
</dbReference>
<reference evidence="8" key="2">
    <citation type="submission" date="2012-10" db="EMBL/GenBank/DDBJ databases">
        <title>Improved high-quality draft of Thermaerobacter subterraneus C21, DSM 13965.</title>
        <authorList>
            <consortium name="DOE Joint Genome Institute"/>
            <person name="Eisen J."/>
            <person name="Huntemann M."/>
            <person name="Wei C.-L."/>
            <person name="Han J."/>
            <person name="Detter J.C."/>
            <person name="Han C."/>
            <person name="Tapia R."/>
            <person name="Chen A."/>
            <person name="Kyrpides N."/>
            <person name="Mavromatis K."/>
            <person name="Markowitz V."/>
            <person name="Szeto E."/>
            <person name="Ivanova N."/>
            <person name="Mikhailova N."/>
            <person name="Ovchinnikova G."/>
            <person name="Pagani I."/>
            <person name="Pati A."/>
            <person name="Goodwin L."/>
            <person name="Nordberg H.P."/>
            <person name="Cantor M.N."/>
            <person name="Hua S.X."/>
            <person name="Woyke T."/>
            <person name="Eisen J."/>
            <person name="Klenk H.-P."/>
        </authorList>
    </citation>
    <scope>NUCLEOTIDE SEQUENCE [LARGE SCALE GENOMIC DNA]</scope>
    <source>
        <strain evidence="8">DSM 13965</strain>
    </source>
</reference>
<dbReference type="InterPro" id="IPR017894">
    <property type="entry name" value="HTH_IS21_transposase_type"/>
</dbReference>
<evidence type="ECO:0000256" key="5">
    <source>
        <dbReference type="SAM" id="MobiDB-lite"/>
    </source>
</evidence>
<dbReference type="AlphaFoldDB" id="K6P248"/>
<name>K6P248_9FIRM</name>
<dbReference type="Pfam" id="PF02796">
    <property type="entry name" value="HTH_7"/>
    <property type="match status" value="1"/>
</dbReference>
<dbReference type="PANTHER" id="PTHR35004:SF6">
    <property type="entry name" value="TRANSPOSASE"/>
    <property type="match status" value="1"/>
</dbReference>
<dbReference type="InterPro" id="IPR001584">
    <property type="entry name" value="Integrase_cat-core"/>
</dbReference>
<dbReference type="NCBIfam" id="NF033546">
    <property type="entry name" value="transpos_IS21"/>
    <property type="match status" value="1"/>
</dbReference>
<comment type="caution">
    <text evidence="8">The sequence shown here is derived from an EMBL/GenBank/DDBJ whole genome shotgun (WGS) entry which is preliminary data.</text>
</comment>
<feature type="domain" description="HTH IS21-type" evidence="6">
    <location>
        <begin position="1"/>
        <end position="61"/>
    </location>
</feature>
<sequence length="407" mass="47049">MKRLYELHGEGRSIREIARILGISRNTVRRYLRATEVPKPAPRAARGSKRDPYKEFILQRVAEGVENCVVLLRELRTQGYEGGYTILKEFVRPLRRPRSIPGTVRFETQPGQQAQVDWGSCAYTLPDGTVRRKWVFAMVLSWSRALYVEFVDRADTATFIRCHLNAFRYFGGVPETCLYDRTKLVVLGLDENGEPKWNKRFLDFALRLGFAIRLCQGYRPQTKGRVESGIKYVKSNFWPAVRFTDLDDLNRQALAWCDTVANVRIHGTTHERPVDRLAIERGVLRPLPSQERLRPWLREPRQVGRDGYVQWERAWYGLPWPWRPGQLVQVQPGEGVVELWVGDQRVAVHPRALRPGQRFTHPQQWAGLSAKSGGPRPEPRAVQWPTVEVERRSLSTYEALAEAVSRR</sequence>
<dbReference type="STRING" id="867903.ThesuDRAFT_00870"/>
<dbReference type="Gene3D" id="3.30.420.10">
    <property type="entry name" value="Ribonuclease H-like superfamily/Ribonuclease H"/>
    <property type="match status" value="1"/>
</dbReference>
<dbReference type="eggNOG" id="COG4584">
    <property type="taxonomic scope" value="Bacteria"/>
</dbReference>
<dbReference type="SUPFAM" id="SSF53098">
    <property type="entry name" value="Ribonuclease H-like"/>
    <property type="match status" value="1"/>
</dbReference>
<evidence type="ECO:0000256" key="2">
    <source>
        <dbReference type="ARBA" id="ARBA00022578"/>
    </source>
</evidence>
<evidence type="ECO:0000256" key="3">
    <source>
        <dbReference type="ARBA" id="ARBA00023125"/>
    </source>
</evidence>
<keyword evidence="4" id="KW-0233">DNA recombination</keyword>
<evidence type="ECO:0000256" key="1">
    <source>
        <dbReference type="ARBA" id="ARBA00009277"/>
    </source>
</evidence>
<gene>
    <name evidence="8" type="ORF">ThesuDRAFT_00870</name>
</gene>
<dbReference type="GO" id="GO:0000150">
    <property type="term" value="F:DNA strand exchange activity"/>
    <property type="evidence" value="ECO:0007669"/>
    <property type="project" value="InterPro"/>
</dbReference>
<evidence type="ECO:0000313" key="9">
    <source>
        <dbReference type="Proteomes" id="UP000005710"/>
    </source>
</evidence>
<dbReference type="PROSITE" id="PS50531">
    <property type="entry name" value="HTH_IS21"/>
    <property type="match status" value="1"/>
</dbReference>
<keyword evidence="2" id="KW-0815">Transposition</keyword>
<dbReference type="Gene3D" id="1.10.10.60">
    <property type="entry name" value="Homeodomain-like"/>
    <property type="match status" value="1"/>
</dbReference>